<evidence type="ECO:0000313" key="3">
    <source>
        <dbReference type="Proteomes" id="UP000053424"/>
    </source>
</evidence>
<dbReference type="InterPro" id="IPR006073">
    <property type="entry name" value="GTP-bd"/>
</dbReference>
<keyword evidence="3" id="KW-1185">Reference proteome</keyword>
<feature type="domain" description="G" evidence="1">
    <location>
        <begin position="20"/>
        <end position="102"/>
    </location>
</feature>
<dbReference type="Proteomes" id="UP000053424">
    <property type="component" value="Unassembled WGS sequence"/>
</dbReference>
<dbReference type="GO" id="GO:0005525">
    <property type="term" value="F:GTP binding"/>
    <property type="evidence" value="ECO:0007669"/>
    <property type="project" value="InterPro"/>
</dbReference>
<sequence length="308" mass="34406">MAYKTEPVEAGTIQSEDIIIALMGLTGSGKSQIIDSLTGQNTRAAKSLKTCADGVSAYRVLDHEKYGNRLVLVDTPGFDATHKTDRQILEMISKWMTKTYKRRVTLTAIFYVHRITDLQVSGTAHHNLCMFAELCGDKSARNVMLVTTMWDNVKDIPAAEKKEANLKERYWNVMIHHGASVGRFHKIGTGPNSPWEMVDKMVRQHQLGQALLLQQEMVDEGKRLEQTNAGKALSSNLRILLIKQKRLLEGERADADVEGDSEMAALRAEIEKEFEHMKTPLGRRIALLFGRAFGNAKKEQAAAITVAN</sequence>
<dbReference type="Pfam" id="PF01926">
    <property type="entry name" value="MMR_HSR1"/>
    <property type="match status" value="1"/>
</dbReference>
<dbReference type="Gene3D" id="3.40.50.300">
    <property type="entry name" value="P-loop containing nucleotide triphosphate hydrolases"/>
    <property type="match status" value="1"/>
</dbReference>
<accession>A0A0C2Z1B9</accession>
<evidence type="ECO:0000259" key="1">
    <source>
        <dbReference type="Pfam" id="PF01926"/>
    </source>
</evidence>
<reference evidence="2 3" key="1">
    <citation type="submission" date="2014-04" db="EMBL/GenBank/DDBJ databases">
        <authorList>
            <consortium name="DOE Joint Genome Institute"/>
            <person name="Kuo A."/>
            <person name="Gay G."/>
            <person name="Dore J."/>
            <person name="Kohler A."/>
            <person name="Nagy L.G."/>
            <person name="Floudas D."/>
            <person name="Copeland A."/>
            <person name="Barry K.W."/>
            <person name="Cichocki N."/>
            <person name="Veneault-Fourrey C."/>
            <person name="LaButti K."/>
            <person name="Lindquist E.A."/>
            <person name="Lipzen A."/>
            <person name="Lundell T."/>
            <person name="Morin E."/>
            <person name="Murat C."/>
            <person name="Sun H."/>
            <person name="Tunlid A."/>
            <person name="Henrissat B."/>
            <person name="Grigoriev I.V."/>
            <person name="Hibbett D.S."/>
            <person name="Martin F."/>
            <person name="Nordberg H.P."/>
            <person name="Cantor M.N."/>
            <person name="Hua S.X."/>
        </authorList>
    </citation>
    <scope>NUCLEOTIDE SEQUENCE [LARGE SCALE GENOMIC DNA]</scope>
    <source>
        <strain evidence="3">h7</strain>
    </source>
</reference>
<dbReference type="HOGENOM" id="CLU_018003_0_0_1"/>
<dbReference type="AlphaFoldDB" id="A0A0C2Z1B9"/>
<reference evidence="3" key="2">
    <citation type="submission" date="2015-01" db="EMBL/GenBank/DDBJ databases">
        <title>Evolutionary Origins and Diversification of the Mycorrhizal Mutualists.</title>
        <authorList>
            <consortium name="DOE Joint Genome Institute"/>
            <consortium name="Mycorrhizal Genomics Consortium"/>
            <person name="Kohler A."/>
            <person name="Kuo A."/>
            <person name="Nagy L.G."/>
            <person name="Floudas D."/>
            <person name="Copeland A."/>
            <person name="Barry K.W."/>
            <person name="Cichocki N."/>
            <person name="Veneault-Fourrey C."/>
            <person name="LaButti K."/>
            <person name="Lindquist E.A."/>
            <person name="Lipzen A."/>
            <person name="Lundell T."/>
            <person name="Morin E."/>
            <person name="Murat C."/>
            <person name="Riley R."/>
            <person name="Ohm R."/>
            <person name="Sun H."/>
            <person name="Tunlid A."/>
            <person name="Henrissat B."/>
            <person name="Grigoriev I.V."/>
            <person name="Hibbett D.S."/>
            <person name="Martin F."/>
        </authorList>
    </citation>
    <scope>NUCLEOTIDE SEQUENCE [LARGE SCALE GENOMIC DNA]</scope>
    <source>
        <strain evidence="3">h7</strain>
    </source>
</reference>
<dbReference type="InterPro" id="IPR027417">
    <property type="entry name" value="P-loop_NTPase"/>
</dbReference>
<evidence type="ECO:0000313" key="2">
    <source>
        <dbReference type="EMBL" id="KIM46982.1"/>
    </source>
</evidence>
<proteinExistence type="predicted"/>
<protein>
    <recommendedName>
        <fullName evidence="1">G domain-containing protein</fullName>
    </recommendedName>
</protein>
<organism evidence="2 3">
    <name type="scientific">Hebeloma cylindrosporum</name>
    <dbReference type="NCBI Taxonomy" id="76867"/>
    <lineage>
        <taxon>Eukaryota</taxon>
        <taxon>Fungi</taxon>
        <taxon>Dikarya</taxon>
        <taxon>Basidiomycota</taxon>
        <taxon>Agaricomycotina</taxon>
        <taxon>Agaricomycetes</taxon>
        <taxon>Agaricomycetidae</taxon>
        <taxon>Agaricales</taxon>
        <taxon>Agaricineae</taxon>
        <taxon>Hymenogastraceae</taxon>
        <taxon>Hebeloma</taxon>
    </lineage>
</organism>
<dbReference type="STRING" id="686832.A0A0C2Z1B9"/>
<dbReference type="EMBL" id="KN831770">
    <property type="protein sequence ID" value="KIM46982.1"/>
    <property type="molecule type" value="Genomic_DNA"/>
</dbReference>
<dbReference type="OrthoDB" id="8954335at2759"/>
<gene>
    <name evidence="2" type="ORF">M413DRAFT_440534</name>
</gene>
<dbReference type="SUPFAM" id="SSF52540">
    <property type="entry name" value="P-loop containing nucleoside triphosphate hydrolases"/>
    <property type="match status" value="1"/>
</dbReference>
<name>A0A0C2Z1B9_HEBCY</name>